<protein>
    <submittedName>
        <fullName evidence="2">Uncharacterized protein</fullName>
    </submittedName>
</protein>
<evidence type="ECO:0000313" key="3">
    <source>
        <dbReference type="Proteomes" id="UP000295341"/>
    </source>
</evidence>
<accession>A0A4V3F648</accession>
<reference evidence="2 3" key="1">
    <citation type="submission" date="2019-03" db="EMBL/GenBank/DDBJ databases">
        <title>Genomic Encyclopedia of Type Strains, Phase IV (KMG-IV): sequencing the most valuable type-strain genomes for metagenomic binning, comparative biology and taxonomic classification.</title>
        <authorList>
            <person name="Goeker M."/>
        </authorList>
    </citation>
    <scope>NUCLEOTIDE SEQUENCE [LARGE SCALE GENOMIC DNA]</scope>
    <source>
        <strain evidence="2 3">DSM 26377</strain>
    </source>
</reference>
<proteinExistence type="predicted"/>
<dbReference type="Proteomes" id="UP000295341">
    <property type="component" value="Unassembled WGS sequence"/>
</dbReference>
<dbReference type="RefSeq" id="WP_133879909.1">
    <property type="nucleotide sequence ID" value="NZ_MWIN01000014.1"/>
</dbReference>
<comment type="caution">
    <text evidence="2">The sequence shown here is derived from an EMBL/GenBank/DDBJ whole genome shotgun (WGS) entry which is preliminary data.</text>
</comment>
<organism evidence="2 3">
    <name type="scientific">Panacagrimonas perspica</name>
    <dbReference type="NCBI Taxonomy" id="381431"/>
    <lineage>
        <taxon>Bacteria</taxon>
        <taxon>Pseudomonadati</taxon>
        <taxon>Pseudomonadota</taxon>
        <taxon>Gammaproteobacteria</taxon>
        <taxon>Nevskiales</taxon>
        <taxon>Nevskiaceae</taxon>
        <taxon>Panacagrimonas</taxon>
    </lineage>
</organism>
<keyword evidence="3" id="KW-1185">Reference proteome</keyword>
<evidence type="ECO:0000256" key="1">
    <source>
        <dbReference type="SAM" id="MobiDB-lite"/>
    </source>
</evidence>
<name>A0A4V3F648_9GAMM</name>
<dbReference type="AlphaFoldDB" id="A0A4V3F648"/>
<sequence length="202" mass="22229">MTILNWHCSKTSAIVLADTMGKFPDGKLSPISKVLYLPHSNLVVGGRGISELQQHVGNKLSWAAQDYDEALTILPTVIAEVVTQFRQLPAWQDNEHLRAEPTAVVVIGYSQKDSRFRATFAKADSLESPFSFRVEDSCTAPPQDDTGSPPEVNGDTPSKMLSIARRQYARASEKYPGESFGGQFIVAEMTVNGTRFSRRPIA</sequence>
<feature type="region of interest" description="Disordered" evidence="1">
    <location>
        <begin position="136"/>
        <end position="158"/>
    </location>
</feature>
<dbReference type="EMBL" id="SOBT01000008">
    <property type="protein sequence ID" value="TDU31316.1"/>
    <property type="molecule type" value="Genomic_DNA"/>
</dbReference>
<evidence type="ECO:0000313" key="2">
    <source>
        <dbReference type="EMBL" id="TDU31316.1"/>
    </source>
</evidence>
<gene>
    <name evidence="2" type="ORF">DFR24_0680</name>
</gene>